<sequence>MDSAANRVQELMSIRLAHNDLKANNICVHDTCKGIKCVVIDFGMASKICSSPLYQKAKAAEKCKRCTWMAPEVLKALPSTFTSDTYSLASMFDKLAGKCRVNLPHDVKQWINKGLSVEPNRRQELSKLNQIIKSVLDNKRT</sequence>
<dbReference type="GO" id="GO:0005524">
    <property type="term" value="F:ATP binding"/>
    <property type="evidence" value="ECO:0007669"/>
    <property type="project" value="InterPro"/>
</dbReference>
<evidence type="ECO:0000313" key="2">
    <source>
        <dbReference type="EMBL" id="KAK8720130.1"/>
    </source>
</evidence>
<evidence type="ECO:0000259" key="1">
    <source>
        <dbReference type="PROSITE" id="PS50011"/>
    </source>
</evidence>
<dbReference type="EMBL" id="JARKIK010000095">
    <property type="protein sequence ID" value="KAK8722592.1"/>
    <property type="molecule type" value="Genomic_DNA"/>
</dbReference>
<protein>
    <recommendedName>
        <fullName evidence="1">Protein kinase domain-containing protein</fullName>
    </recommendedName>
</protein>
<reference evidence="2 4" key="1">
    <citation type="journal article" date="2024" name="BMC Genomics">
        <title>Genome assembly of redclaw crayfish (Cherax quadricarinatus) provides insights into its immune adaptation and hypoxia tolerance.</title>
        <authorList>
            <person name="Liu Z."/>
            <person name="Zheng J."/>
            <person name="Li H."/>
            <person name="Fang K."/>
            <person name="Wang S."/>
            <person name="He J."/>
            <person name="Zhou D."/>
            <person name="Weng S."/>
            <person name="Chi M."/>
            <person name="Gu Z."/>
            <person name="He J."/>
            <person name="Li F."/>
            <person name="Wang M."/>
        </authorList>
    </citation>
    <scope>NUCLEOTIDE SEQUENCE [LARGE SCALE GENOMIC DNA]</scope>
    <source>
        <strain evidence="2">ZL_2023a</strain>
    </source>
</reference>
<dbReference type="GO" id="GO:0004672">
    <property type="term" value="F:protein kinase activity"/>
    <property type="evidence" value="ECO:0007669"/>
    <property type="project" value="InterPro"/>
</dbReference>
<comment type="caution">
    <text evidence="2">The sequence shown here is derived from an EMBL/GenBank/DDBJ whole genome shotgun (WGS) entry which is preliminary data.</text>
</comment>
<dbReference type="Proteomes" id="UP001445076">
    <property type="component" value="Unassembled WGS sequence"/>
</dbReference>
<evidence type="ECO:0000313" key="4">
    <source>
        <dbReference type="Proteomes" id="UP001445076"/>
    </source>
</evidence>
<proteinExistence type="predicted"/>
<dbReference type="InterPro" id="IPR008271">
    <property type="entry name" value="Ser/Thr_kinase_AS"/>
</dbReference>
<organism evidence="2 4">
    <name type="scientific">Cherax quadricarinatus</name>
    <name type="common">Australian red claw crayfish</name>
    <dbReference type="NCBI Taxonomy" id="27406"/>
    <lineage>
        <taxon>Eukaryota</taxon>
        <taxon>Metazoa</taxon>
        <taxon>Ecdysozoa</taxon>
        <taxon>Arthropoda</taxon>
        <taxon>Crustacea</taxon>
        <taxon>Multicrustacea</taxon>
        <taxon>Malacostraca</taxon>
        <taxon>Eumalacostraca</taxon>
        <taxon>Eucarida</taxon>
        <taxon>Decapoda</taxon>
        <taxon>Pleocyemata</taxon>
        <taxon>Astacidea</taxon>
        <taxon>Parastacoidea</taxon>
        <taxon>Parastacidae</taxon>
        <taxon>Cherax</taxon>
    </lineage>
</organism>
<evidence type="ECO:0000313" key="3">
    <source>
        <dbReference type="EMBL" id="KAK8722592.1"/>
    </source>
</evidence>
<dbReference type="AlphaFoldDB" id="A0AAW0VTI4"/>
<dbReference type="PROSITE" id="PS00108">
    <property type="entry name" value="PROTEIN_KINASE_ST"/>
    <property type="match status" value="1"/>
</dbReference>
<reference evidence="2" key="2">
    <citation type="submission" date="2024-01" db="EMBL/GenBank/DDBJ databases">
        <authorList>
            <person name="He J."/>
            <person name="Wang M."/>
            <person name="Zheng J."/>
            <person name="Liu Z."/>
        </authorList>
    </citation>
    <scope>NUCLEOTIDE SEQUENCE</scope>
    <source>
        <strain evidence="2">ZL_2023a</strain>
        <tissue evidence="2">Muscle</tissue>
    </source>
</reference>
<dbReference type="InterPro" id="IPR011009">
    <property type="entry name" value="Kinase-like_dom_sf"/>
</dbReference>
<keyword evidence="4" id="KW-1185">Reference proteome</keyword>
<accession>A0AAW0VTI4</accession>
<dbReference type="Gene3D" id="1.10.510.10">
    <property type="entry name" value="Transferase(Phosphotransferase) domain 1"/>
    <property type="match status" value="1"/>
</dbReference>
<dbReference type="InterPro" id="IPR000719">
    <property type="entry name" value="Prot_kinase_dom"/>
</dbReference>
<dbReference type="EMBL" id="JARKIK010000795">
    <property type="protein sequence ID" value="KAK8720130.1"/>
    <property type="molecule type" value="Genomic_DNA"/>
</dbReference>
<dbReference type="Pfam" id="PF00069">
    <property type="entry name" value="Pkinase"/>
    <property type="match status" value="1"/>
</dbReference>
<dbReference type="PROSITE" id="PS50011">
    <property type="entry name" value="PROTEIN_KINASE_DOM"/>
    <property type="match status" value="1"/>
</dbReference>
<gene>
    <name evidence="3" type="ORF">OTU49_012296</name>
    <name evidence="2" type="ORF">OTU49_013555</name>
</gene>
<feature type="domain" description="Protein kinase" evidence="1">
    <location>
        <begin position="1"/>
        <end position="141"/>
    </location>
</feature>
<name>A0AAW0VTI4_CHEQU</name>
<dbReference type="SUPFAM" id="SSF56112">
    <property type="entry name" value="Protein kinase-like (PK-like)"/>
    <property type="match status" value="1"/>
</dbReference>